<dbReference type="RefSeq" id="XP_035348524.1">
    <property type="nucleotide sequence ID" value="XM_035492631.1"/>
</dbReference>
<dbReference type="PANTHER" id="PTHR13199:SF11">
    <property type="entry name" value="PROTEIN ATOSSA"/>
    <property type="match status" value="1"/>
</dbReference>
<dbReference type="Pfam" id="PF13889">
    <property type="entry name" value="Chromosome_seg"/>
    <property type="match status" value="1"/>
</dbReference>
<dbReference type="InterPro" id="IPR033473">
    <property type="entry name" value="Atos-like_C"/>
</dbReference>
<dbReference type="EMBL" id="CP055902">
    <property type="protein sequence ID" value="QKX62350.1"/>
    <property type="molecule type" value="Genomic_DNA"/>
</dbReference>
<dbReference type="Proteomes" id="UP000509510">
    <property type="component" value="Chromosome V"/>
</dbReference>
<dbReference type="InterPro" id="IPR025261">
    <property type="entry name" value="Atos-like_cons_dom"/>
</dbReference>
<name>A0A7H8R7I8_TALRU</name>
<organism evidence="3 4">
    <name type="scientific">Talaromyces rugulosus</name>
    <name type="common">Penicillium rugulosum</name>
    <dbReference type="NCBI Taxonomy" id="121627"/>
    <lineage>
        <taxon>Eukaryota</taxon>
        <taxon>Fungi</taxon>
        <taxon>Dikarya</taxon>
        <taxon>Ascomycota</taxon>
        <taxon>Pezizomycotina</taxon>
        <taxon>Eurotiomycetes</taxon>
        <taxon>Eurotiomycetidae</taxon>
        <taxon>Eurotiales</taxon>
        <taxon>Trichocomaceae</taxon>
        <taxon>Talaromyces</taxon>
        <taxon>Talaromyces sect. Islandici</taxon>
    </lineage>
</organism>
<sequence>MPIFQDPDRVISSFAPPPESPASDNDDHLRSPSWSQQWRDDGLADVEMTGTSPTNCHPDHYHSAHLRGHHNGRNEYIQSLKRRQAPRWKSPFSPEKHAYLEHHHPSYTKPLGIQHDTAYSPPHVAVQDMSGVEEKDFAVPFPVIERPRSALHSGDFTEGLQNRTPEHPGHQRFNNIQYEHVVGHRFSTSPTTPWYLHSFPAHPLAKDPETSPLAGRAIVPGSRSRAPSLGSFSSSYILKAPTSPLVHQANNADLDFSPKVDAPDLSTFEKSNRRRTLPPETFAQYRGSPPSQSRNAGFGKSFASLQREESLPSQAHQPRRSSAFSLQLASSPHAQFRPRRPSFASDLSPRIHASMVGSYEESILRGRMSTSPSKPLDFTAQIGVLGKGKCKANLKCPPHIAVPFPAVFYSYPTSGAGRSISDDNPSPYVGLIDLEHAISQSTARQERKKHSYEHLPMENKDSHVLAASLNESAQPRKREKRSSRSEGLKTPPGGSYRIPQRGQLQIVIKNPNKTAVKLFLVPYDLDGMEPGSKTFIRQRSYSAGPIIDMPLTARKNFGTDRPEASLNSTGDPKDKPTLRYLIHLNICCTSKGRFYLYSTIRVVFANRVPDGKEKLRNEIQYPEPRYSPYRPVKDLSNANSRQPAENSFRRRSTVAGLPDSQFHDSNNTLHLPPHTSSPYAKQSPPASPTNTAATLPFKLSTPNPRRTLLIHDAGSSTITATAPFGSPWQEQPTLPGDDPFYHKTPSPFSGRSSSSSSIAPESTTVPPHSPTSLQQHDTNTDIDADADAKKTSDLYNKLQKGDVGYGGFFGSLVEPSSSESGESLLAQKLKDWTRTQ</sequence>
<feature type="compositionally biased region" description="Polar residues" evidence="1">
    <location>
        <begin position="663"/>
        <end position="680"/>
    </location>
</feature>
<dbReference type="InterPro" id="IPR051506">
    <property type="entry name" value="ATOS_Transcription_Regulators"/>
</dbReference>
<dbReference type="GeneID" id="55996992"/>
<feature type="compositionally biased region" description="Polar residues" evidence="1">
    <location>
        <begin position="636"/>
        <end position="645"/>
    </location>
</feature>
<feature type="region of interest" description="Disordered" evidence="1">
    <location>
        <begin position="619"/>
        <end position="707"/>
    </location>
</feature>
<feature type="domain" description="Atos-like conserved" evidence="2">
    <location>
        <begin position="355"/>
        <end position="429"/>
    </location>
</feature>
<dbReference type="OrthoDB" id="8625101at2759"/>
<feature type="compositionally biased region" description="Low complexity" evidence="1">
    <location>
        <begin position="744"/>
        <end position="764"/>
    </location>
</feature>
<dbReference type="SMART" id="SM01177">
    <property type="entry name" value="DUF4210"/>
    <property type="match status" value="1"/>
</dbReference>
<feature type="region of interest" description="Disordered" evidence="1">
    <location>
        <begin position="1"/>
        <end position="56"/>
    </location>
</feature>
<feature type="region of interest" description="Disordered" evidence="1">
    <location>
        <begin position="255"/>
        <end position="347"/>
    </location>
</feature>
<evidence type="ECO:0000259" key="2">
    <source>
        <dbReference type="SMART" id="SM01177"/>
    </source>
</evidence>
<dbReference type="PANTHER" id="PTHR13199">
    <property type="entry name" value="GH03947P"/>
    <property type="match status" value="1"/>
</dbReference>
<feature type="compositionally biased region" description="Polar residues" evidence="1">
    <location>
        <begin position="311"/>
        <end position="333"/>
    </location>
</feature>
<feature type="region of interest" description="Disordered" evidence="1">
    <location>
        <begin position="720"/>
        <end position="786"/>
    </location>
</feature>
<feature type="compositionally biased region" description="Low complexity" evidence="1">
    <location>
        <begin position="814"/>
        <end position="825"/>
    </location>
</feature>
<protein>
    <recommendedName>
        <fullName evidence="2">Atos-like conserved domain-containing protein</fullName>
    </recommendedName>
</protein>
<proteinExistence type="predicted"/>
<accession>A0A7H8R7I8</accession>
<evidence type="ECO:0000313" key="3">
    <source>
        <dbReference type="EMBL" id="QKX62350.1"/>
    </source>
</evidence>
<keyword evidence="4" id="KW-1185">Reference proteome</keyword>
<evidence type="ECO:0000313" key="4">
    <source>
        <dbReference type="Proteomes" id="UP000509510"/>
    </source>
</evidence>
<dbReference type="KEGG" id="trg:TRUGW13939_09509"/>
<dbReference type="AlphaFoldDB" id="A0A7H8R7I8"/>
<evidence type="ECO:0000256" key="1">
    <source>
        <dbReference type="SAM" id="MobiDB-lite"/>
    </source>
</evidence>
<gene>
    <name evidence="3" type="ORF">TRUGW13939_09509</name>
</gene>
<feature type="region of interest" description="Disordered" evidence="1">
    <location>
        <begin position="469"/>
        <end position="501"/>
    </location>
</feature>
<reference evidence="4" key="1">
    <citation type="submission" date="2020-06" db="EMBL/GenBank/DDBJ databases">
        <title>A chromosome-scale genome assembly of Talaromyces rugulosus W13939.</title>
        <authorList>
            <person name="Wang B."/>
            <person name="Guo L."/>
            <person name="Ye K."/>
            <person name="Wang L."/>
        </authorList>
    </citation>
    <scope>NUCLEOTIDE SEQUENCE [LARGE SCALE GENOMIC DNA]</scope>
    <source>
        <strain evidence="4">W13939</strain>
    </source>
</reference>
<feature type="region of interest" description="Disordered" evidence="1">
    <location>
        <begin position="814"/>
        <end position="836"/>
    </location>
</feature>
<dbReference type="Pfam" id="PF13915">
    <property type="entry name" value="DUF4210"/>
    <property type="match status" value="1"/>
</dbReference>
<feature type="region of interest" description="Disordered" evidence="1">
    <location>
        <begin position="206"/>
        <end position="227"/>
    </location>
</feature>